<protein>
    <submittedName>
        <fullName evidence="1">Uncharacterized protein</fullName>
    </submittedName>
</protein>
<accession>X8E6C9</accession>
<evidence type="ECO:0000313" key="1">
    <source>
        <dbReference type="EMBL" id="EUA75375.1"/>
    </source>
</evidence>
<dbReference type="EMBL" id="JAOB01000010">
    <property type="protein sequence ID" value="EUA75375.1"/>
    <property type="molecule type" value="Genomic_DNA"/>
</dbReference>
<organism evidence="1">
    <name type="scientific">Mycobacterium xenopi 4042</name>
    <dbReference type="NCBI Taxonomy" id="1299334"/>
    <lineage>
        <taxon>Bacteria</taxon>
        <taxon>Bacillati</taxon>
        <taxon>Actinomycetota</taxon>
        <taxon>Actinomycetes</taxon>
        <taxon>Mycobacteriales</taxon>
        <taxon>Mycobacteriaceae</taxon>
        <taxon>Mycobacterium</taxon>
    </lineage>
</organism>
<reference evidence="1" key="1">
    <citation type="submission" date="2014-01" db="EMBL/GenBank/DDBJ databases">
        <authorList>
            <person name="Brown-Elliot B."/>
            <person name="Wallace R."/>
            <person name="Lenaerts A."/>
            <person name="Ordway D."/>
            <person name="DeGroote M.A."/>
            <person name="Parker T."/>
            <person name="Sizemore C."/>
            <person name="Tallon L.J."/>
            <person name="Sadzewicz L.K."/>
            <person name="Sengamalay N."/>
            <person name="Fraser C.M."/>
            <person name="Hine E."/>
            <person name="Shefchek K.A."/>
            <person name="Das S.P."/>
            <person name="Tettelin H."/>
        </authorList>
    </citation>
    <scope>NUCLEOTIDE SEQUENCE [LARGE SCALE GENOMIC DNA]</scope>
    <source>
        <strain evidence="1">4042</strain>
    </source>
</reference>
<sequence>MGANASATMPDTRPIKLLIEASRRSVQAQVLYRRCAAAPRIG</sequence>
<name>X8E6C9_MYCXE</name>
<comment type="caution">
    <text evidence="1">The sequence shown here is derived from an EMBL/GenBank/DDBJ whole genome shotgun (WGS) entry which is preliminary data.</text>
</comment>
<gene>
    <name evidence="1" type="ORF">I553_3268</name>
</gene>
<proteinExistence type="predicted"/>
<dbReference type="AlphaFoldDB" id="X8E6C9"/>